<evidence type="ECO:0000313" key="4">
    <source>
        <dbReference type="Proteomes" id="UP000011715"/>
    </source>
</evidence>
<evidence type="ECO:0000313" key="2">
    <source>
        <dbReference type="EMBL" id="KLU81468.1"/>
    </source>
</evidence>
<dbReference type="EMBL" id="GL876966">
    <property type="protein sequence ID" value="KLU81468.1"/>
    <property type="molecule type" value="Genomic_DNA"/>
</dbReference>
<reference evidence="3" key="5">
    <citation type="submission" date="2015-06" db="UniProtKB">
        <authorList>
            <consortium name="EnsemblFungi"/>
        </authorList>
    </citation>
    <scope>IDENTIFICATION</scope>
    <source>
        <strain evidence="3">ATCC 64411</strain>
    </source>
</reference>
<reference evidence="2" key="1">
    <citation type="submission" date="2010-05" db="EMBL/GenBank/DDBJ databases">
        <title>The Genome Sequence of Magnaporthe poae strain ATCC 64411.</title>
        <authorList>
            <consortium name="The Broad Institute Genome Sequencing Platform"/>
            <consortium name="Broad Institute Genome Sequencing Center for Infectious Disease"/>
            <person name="Ma L.-J."/>
            <person name="Dead R."/>
            <person name="Young S."/>
            <person name="Zeng Q."/>
            <person name="Koehrsen M."/>
            <person name="Alvarado L."/>
            <person name="Berlin A."/>
            <person name="Chapman S.B."/>
            <person name="Chen Z."/>
            <person name="Freedman E."/>
            <person name="Gellesch M."/>
            <person name="Goldberg J."/>
            <person name="Griggs A."/>
            <person name="Gujja S."/>
            <person name="Heilman E.R."/>
            <person name="Heiman D."/>
            <person name="Hepburn T."/>
            <person name="Howarth C."/>
            <person name="Jen D."/>
            <person name="Larson L."/>
            <person name="Mehta T."/>
            <person name="Neiman D."/>
            <person name="Pearson M."/>
            <person name="Roberts A."/>
            <person name="Saif S."/>
            <person name="Shea T."/>
            <person name="Shenoy N."/>
            <person name="Sisk P."/>
            <person name="Stolte C."/>
            <person name="Sykes S."/>
            <person name="Walk T."/>
            <person name="White J."/>
            <person name="Yandava C."/>
            <person name="Haas B."/>
            <person name="Nusbaum C."/>
            <person name="Birren B."/>
        </authorList>
    </citation>
    <scope>NUCLEOTIDE SEQUENCE</scope>
    <source>
        <strain evidence="2">ATCC 64411</strain>
    </source>
</reference>
<gene>
    <name evidence="2" type="ORF">MAPG_00557</name>
</gene>
<dbReference type="VEuPathDB" id="FungiDB:MAPG_00557"/>
<accession>A0A0C4DLB6</accession>
<dbReference type="Proteomes" id="UP000011715">
    <property type="component" value="Unassembled WGS sequence"/>
</dbReference>
<reference evidence="2" key="3">
    <citation type="submission" date="2011-03" db="EMBL/GenBank/DDBJ databases">
        <title>Annotation of Magnaporthe poae ATCC 64411.</title>
        <authorList>
            <person name="Ma L.-J."/>
            <person name="Dead R."/>
            <person name="Young S.K."/>
            <person name="Zeng Q."/>
            <person name="Gargeya S."/>
            <person name="Fitzgerald M."/>
            <person name="Haas B."/>
            <person name="Abouelleil A."/>
            <person name="Alvarado L."/>
            <person name="Arachchi H.M."/>
            <person name="Berlin A."/>
            <person name="Brown A."/>
            <person name="Chapman S.B."/>
            <person name="Chen Z."/>
            <person name="Dunbar C."/>
            <person name="Freedman E."/>
            <person name="Gearin G."/>
            <person name="Gellesch M."/>
            <person name="Goldberg J."/>
            <person name="Griggs A."/>
            <person name="Gujja S."/>
            <person name="Heiman D."/>
            <person name="Howarth C."/>
            <person name="Larson L."/>
            <person name="Lui A."/>
            <person name="MacDonald P.J.P."/>
            <person name="Mehta T."/>
            <person name="Montmayeur A."/>
            <person name="Murphy C."/>
            <person name="Neiman D."/>
            <person name="Pearson M."/>
            <person name="Priest M."/>
            <person name="Roberts A."/>
            <person name="Saif S."/>
            <person name="Shea T."/>
            <person name="Shenoy N."/>
            <person name="Sisk P."/>
            <person name="Stolte C."/>
            <person name="Sykes S."/>
            <person name="Yandava C."/>
            <person name="Wortman J."/>
            <person name="Nusbaum C."/>
            <person name="Birren B."/>
        </authorList>
    </citation>
    <scope>NUCLEOTIDE SEQUENCE</scope>
    <source>
        <strain evidence="2">ATCC 64411</strain>
    </source>
</reference>
<name>A0A0C4DLB6_MAGP6</name>
<keyword evidence="4" id="KW-1185">Reference proteome</keyword>
<reference evidence="4" key="2">
    <citation type="submission" date="2010-05" db="EMBL/GenBank/DDBJ databases">
        <title>The genome sequence of Magnaporthe poae strain ATCC 64411.</title>
        <authorList>
            <person name="Ma L.-J."/>
            <person name="Dead R."/>
            <person name="Young S."/>
            <person name="Zeng Q."/>
            <person name="Koehrsen M."/>
            <person name="Alvarado L."/>
            <person name="Berlin A."/>
            <person name="Chapman S.B."/>
            <person name="Chen Z."/>
            <person name="Freedman E."/>
            <person name="Gellesch M."/>
            <person name="Goldberg J."/>
            <person name="Griggs A."/>
            <person name="Gujja S."/>
            <person name="Heilman E.R."/>
            <person name="Heiman D."/>
            <person name="Hepburn T."/>
            <person name="Howarth C."/>
            <person name="Jen D."/>
            <person name="Larson L."/>
            <person name="Mehta T."/>
            <person name="Neiman D."/>
            <person name="Pearson M."/>
            <person name="Roberts A."/>
            <person name="Saif S."/>
            <person name="Shea T."/>
            <person name="Shenoy N."/>
            <person name="Sisk P."/>
            <person name="Stolte C."/>
            <person name="Sykes S."/>
            <person name="Walk T."/>
            <person name="White J."/>
            <person name="Yandava C."/>
            <person name="Haas B."/>
            <person name="Nusbaum C."/>
            <person name="Birren B."/>
        </authorList>
    </citation>
    <scope>NUCLEOTIDE SEQUENCE [LARGE SCALE GENOMIC DNA]</scope>
    <source>
        <strain evidence="4">ATCC 64411 / 73-15</strain>
    </source>
</reference>
<sequence>MAHNPFSGTKRDNVTVARVALNIADSGTSQADTTGNEANHYQGMILKVAHATHVVGKAWKPRNGRTGPAPLPAPAKESSGRTPRIARALNPCTTRLQS</sequence>
<reference evidence="3" key="4">
    <citation type="journal article" date="2015" name="G3 (Bethesda)">
        <title>Genome sequences of three phytopathogenic species of the Magnaporthaceae family of fungi.</title>
        <authorList>
            <person name="Okagaki L.H."/>
            <person name="Nunes C.C."/>
            <person name="Sailsbery J."/>
            <person name="Clay B."/>
            <person name="Brown D."/>
            <person name="John T."/>
            <person name="Oh Y."/>
            <person name="Young N."/>
            <person name="Fitzgerald M."/>
            <person name="Haas B.J."/>
            <person name="Zeng Q."/>
            <person name="Young S."/>
            <person name="Adiconis X."/>
            <person name="Fan L."/>
            <person name="Levin J.Z."/>
            <person name="Mitchell T.K."/>
            <person name="Okubara P.A."/>
            <person name="Farman M.L."/>
            <person name="Kohn L.M."/>
            <person name="Birren B."/>
            <person name="Ma L.-J."/>
            <person name="Dean R.A."/>
        </authorList>
    </citation>
    <scope>NUCLEOTIDE SEQUENCE</scope>
    <source>
        <strain evidence="3">ATCC 64411 / 73-15</strain>
    </source>
</reference>
<evidence type="ECO:0000313" key="3">
    <source>
        <dbReference type="EnsemblFungi" id="MAPG_00557T0"/>
    </source>
</evidence>
<feature type="region of interest" description="Disordered" evidence="1">
    <location>
        <begin position="59"/>
        <end position="98"/>
    </location>
</feature>
<evidence type="ECO:0000256" key="1">
    <source>
        <dbReference type="SAM" id="MobiDB-lite"/>
    </source>
</evidence>
<protein>
    <submittedName>
        <fullName evidence="2 3">Uncharacterized protein</fullName>
    </submittedName>
</protein>
<dbReference type="EnsemblFungi" id="MAPG_00557T0">
    <property type="protein sequence ID" value="MAPG_00557T0"/>
    <property type="gene ID" value="MAPG_00557"/>
</dbReference>
<dbReference type="EMBL" id="ADBL01000134">
    <property type="status" value="NOT_ANNOTATED_CDS"/>
    <property type="molecule type" value="Genomic_DNA"/>
</dbReference>
<proteinExistence type="predicted"/>
<organism evidence="3 4">
    <name type="scientific">Magnaporthiopsis poae (strain ATCC 64411 / 73-15)</name>
    <name type="common">Kentucky bluegrass fungus</name>
    <name type="synonym">Magnaporthe poae</name>
    <dbReference type="NCBI Taxonomy" id="644358"/>
    <lineage>
        <taxon>Eukaryota</taxon>
        <taxon>Fungi</taxon>
        <taxon>Dikarya</taxon>
        <taxon>Ascomycota</taxon>
        <taxon>Pezizomycotina</taxon>
        <taxon>Sordariomycetes</taxon>
        <taxon>Sordariomycetidae</taxon>
        <taxon>Magnaporthales</taxon>
        <taxon>Magnaporthaceae</taxon>
        <taxon>Magnaporthiopsis</taxon>
    </lineage>
</organism>
<dbReference type="AlphaFoldDB" id="A0A0C4DLB6"/>